<reference evidence="1" key="5">
    <citation type="journal article" date="2021" name="G3 (Bethesda)">
        <title>Aegilops tauschii genome assembly Aet v5.0 features greater sequence contiguity and improved annotation.</title>
        <authorList>
            <person name="Wang L."/>
            <person name="Zhu T."/>
            <person name="Rodriguez J.C."/>
            <person name="Deal K.R."/>
            <person name="Dubcovsky J."/>
            <person name="McGuire P.E."/>
            <person name="Lux T."/>
            <person name="Spannagl M."/>
            <person name="Mayer K.F.X."/>
            <person name="Baldrich P."/>
            <person name="Meyers B.C."/>
            <person name="Huo N."/>
            <person name="Gu Y.Q."/>
            <person name="Zhou H."/>
            <person name="Devos K.M."/>
            <person name="Bennetzen J.L."/>
            <person name="Unver T."/>
            <person name="Budak H."/>
            <person name="Gulick P.J."/>
            <person name="Galiba G."/>
            <person name="Kalapos B."/>
            <person name="Nelson D.R."/>
            <person name="Li P."/>
            <person name="You F.M."/>
            <person name="Luo M.C."/>
            <person name="Dvorak J."/>
        </authorList>
    </citation>
    <scope>NUCLEOTIDE SEQUENCE [LARGE SCALE GENOMIC DNA]</scope>
    <source>
        <strain evidence="1">cv. AL8/78</strain>
    </source>
</reference>
<proteinExistence type="predicted"/>
<reference evidence="1" key="3">
    <citation type="journal article" date="2017" name="Nature">
        <title>Genome sequence of the progenitor of the wheat D genome Aegilops tauschii.</title>
        <authorList>
            <person name="Luo M.C."/>
            <person name="Gu Y.Q."/>
            <person name="Puiu D."/>
            <person name="Wang H."/>
            <person name="Twardziok S.O."/>
            <person name="Deal K.R."/>
            <person name="Huo N."/>
            <person name="Zhu T."/>
            <person name="Wang L."/>
            <person name="Wang Y."/>
            <person name="McGuire P.E."/>
            <person name="Liu S."/>
            <person name="Long H."/>
            <person name="Ramasamy R.K."/>
            <person name="Rodriguez J.C."/>
            <person name="Van S.L."/>
            <person name="Yuan L."/>
            <person name="Wang Z."/>
            <person name="Xia Z."/>
            <person name="Xiao L."/>
            <person name="Anderson O.D."/>
            <person name="Ouyang S."/>
            <person name="Liang Y."/>
            <person name="Zimin A.V."/>
            <person name="Pertea G."/>
            <person name="Qi P."/>
            <person name="Bennetzen J.L."/>
            <person name="Dai X."/>
            <person name="Dawson M.W."/>
            <person name="Muller H.G."/>
            <person name="Kugler K."/>
            <person name="Rivarola-Duarte L."/>
            <person name="Spannagl M."/>
            <person name="Mayer K.F.X."/>
            <person name="Lu F.H."/>
            <person name="Bevan M.W."/>
            <person name="Leroy P."/>
            <person name="Li P."/>
            <person name="You F.M."/>
            <person name="Sun Q."/>
            <person name="Liu Z."/>
            <person name="Lyons E."/>
            <person name="Wicker T."/>
            <person name="Salzberg S.L."/>
            <person name="Devos K.M."/>
            <person name="Dvorak J."/>
        </authorList>
    </citation>
    <scope>NUCLEOTIDE SEQUENCE [LARGE SCALE GENOMIC DNA]</scope>
    <source>
        <strain evidence="1">cv. AL8/78</strain>
    </source>
</reference>
<evidence type="ECO:0000313" key="1">
    <source>
        <dbReference type="EnsemblPlants" id="AET4Gv20535000.6"/>
    </source>
</evidence>
<reference evidence="1" key="4">
    <citation type="submission" date="2019-03" db="UniProtKB">
        <authorList>
            <consortium name="EnsemblPlants"/>
        </authorList>
    </citation>
    <scope>IDENTIFICATION</scope>
</reference>
<accession>A0A453IE36</accession>
<organism evidence="1 2">
    <name type="scientific">Aegilops tauschii subsp. strangulata</name>
    <name type="common">Goatgrass</name>
    <dbReference type="NCBI Taxonomy" id="200361"/>
    <lineage>
        <taxon>Eukaryota</taxon>
        <taxon>Viridiplantae</taxon>
        <taxon>Streptophyta</taxon>
        <taxon>Embryophyta</taxon>
        <taxon>Tracheophyta</taxon>
        <taxon>Spermatophyta</taxon>
        <taxon>Magnoliopsida</taxon>
        <taxon>Liliopsida</taxon>
        <taxon>Poales</taxon>
        <taxon>Poaceae</taxon>
        <taxon>BOP clade</taxon>
        <taxon>Pooideae</taxon>
        <taxon>Triticodae</taxon>
        <taxon>Triticeae</taxon>
        <taxon>Triticinae</taxon>
        <taxon>Aegilops</taxon>
    </lineage>
</organism>
<reference evidence="2" key="2">
    <citation type="journal article" date="2017" name="Nat. Plants">
        <title>The Aegilops tauschii genome reveals multiple impacts of transposons.</title>
        <authorList>
            <person name="Zhao G."/>
            <person name="Zou C."/>
            <person name="Li K."/>
            <person name="Wang K."/>
            <person name="Li T."/>
            <person name="Gao L."/>
            <person name="Zhang X."/>
            <person name="Wang H."/>
            <person name="Yang Z."/>
            <person name="Liu X."/>
            <person name="Jiang W."/>
            <person name="Mao L."/>
            <person name="Kong X."/>
            <person name="Jiao Y."/>
            <person name="Jia J."/>
        </authorList>
    </citation>
    <scope>NUCLEOTIDE SEQUENCE [LARGE SCALE GENOMIC DNA]</scope>
    <source>
        <strain evidence="2">cv. AL8/78</strain>
    </source>
</reference>
<dbReference type="Proteomes" id="UP000015105">
    <property type="component" value="Chromosome 4D"/>
</dbReference>
<keyword evidence="2" id="KW-1185">Reference proteome</keyword>
<name>A0A453IE36_AEGTS</name>
<protein>
    <submittedName>
        <fullName evidence="1">Uncharacterized protein</fullName>
    </submittedName>
</protein>
<evidence type="ECO:0000313" key="2">
    <source>
        <dbReference type="Proteomes" id="UP000015105"/>
    </source>
</evidence>
<dbReference type="EnsemblPlants" id="AET4Gv20535000.6">
    <property type="protein sequence ID" value="AET4Gv20535000.6"/>
    <property type="gene ID" value="AET4Gv20535000"/>
</dbReference>
<reference evidence="2" key="1">
    <citation type="journal article" date="2014" name="Science">
        <title>Ancient hybridizations among the ancestral genomes of bread wheat.</title>
        <authorList>
            <consortium name="International Wheat Genome Sequencing Consortium,"/>
            <person name="Marcussen T."/>
            <person name="Sandve S.R."/>
            <person name="Heier L."/>
            <person name="Spannagl M."/>
            <person name="Pfeifer M."/>
            <person name="Jakobsen K.S."/>
            <person name="Wulff B.B."/>
            <person name="Steuernagel B."/>
            <person name="Mayer K.F."/>
            <person name="Olsen O.A."/>
        </authorList>
    </citation>
    <scope>NUCLEOTIDE SEQUENCE [LARGE SCALE GENOMIC DNA]</scope>
    <source>
        <strain evidence="2">cv. AL8/78</strain>
    </source>
</reference>
<dbReference type="AlphaFoldDB" id="A0A453IE36"/>
<dbReference type="Gramene" id="AET4Gv20535000.6">
    <property type="protein sequence ID" value="AET4Gv20535000.6"/>
    <property type="gene ID" value="AET4Gv20535000"/>
</dbReference>
<sequence>CFCISSLLSIYSFVKQFWARNNLLDPNRSAPLGSCNTSIVEGEAENSPEEQCFIGKNHYSCLHPFVSHLKRNYICL</sequence>